<sequence>MARPSNSADALFLRTPAFRYLLAGALTLASCGLAAQEGPPPAAATQAEILHLDVSVNGRPRHLVAKFRRDPEGNFSSPRSELAQLGIRAPGSGAPQEEIALDAIDGLTYDYDAPAQKMNITLAPEAMAERVYGAASETQKTAPLESSFGGLLNYHLRTSVMRDFRGGGVNYQGASATFDARLFSQFGTIRSGAIVGSTVANRFTNVRLDTNWSYDDPERLMHYAVGDTITSGPAWARSIRLGGVQIQRNFGLRPDLVTAALPSISGSAAVPSTVDVYVNNNLTLTQPVDEGPFRIDSIPIAGNGETRVLTRDATGRVIETSTPFMVSSRIIKPGMWDWSFDAGLPRQYYAVMSDQYSRTAVASGSLRGGLLDWLTIEAHGETSSSRLANASAGVNVRLLNRAVATFAAGGSVWKNQVGGLFYASLETRLFGVSMSLSSQRTLGTFNDLASVSAPTFNLYNQPYDLNFNYAGRMYPTSFGSLYYTTVQPPRAIDRVSFGFQAPFDEKTSLNLTLANIEQGPGALSSQMVTLGATRSFFWDISAYLAVTYDFRNPAQRSIFAGLSMPIGQSTTVSTSFRPNGKNASVMVDAGRSIGQEPGSWGWRVRNIGLVRDTQYREASIGYRHEYGRVEAGASQMGRNVGGYADVEGAVAGVWGGGVGLSNSIGDAFAMVQAGAPGVQVLSENRPIGKTNFLGALVVPNLRAFEKNRLAIDVRTLPVNRLVAESERLVRPARGAGVAIDFAGKRRQAGAIVVLRDAKGAFLPAGTRIRLATAGETLVMGYDGRLWIPDPQPEDELIASLGMTECHVHLSYAAESGRNMAPAVCE</sequence>
<dbReference type="Pfam" id="PF00577">
    <property type="entry name" value="Usher"/>
    <property type="match status" value="1"/>
</dbReference>
<dbReference type="GO" id="GO:0009297">
    <property type="term" value="P:pilus assembly"/>
    <property type="evidence" value="ECO:0007669"/>
    <property type="project" value="InterPro"/>
</dbReference>
<dbReference type="PANTHER" id="PTHR30451">
    <property type="entry name" value="OUTER MEMBRANE USHER PROTEIN"/>
    <property type="match status" value="1"/>
</dbReference>
<gene>
    <name evidence="1" type="ORF">AMST5_03590</name>
</gene>
<accession>A0AA48M263</accession>
<protein>
    <recommendedName>
        <fullName evidence="2">PapC-like C-terminal domain-containing protein</fullName>
    </recommendedName>
</protein>
<evidence type="ECO:0000313" key="1">
    <source>
        <dbReference type="EMBL" id="CAJ0885168.1"/>
    </source>
</evidence>
<dbReference type="AlphaFoldDB" id="A0AA48M263"/>
<dbReference type="PROSITE" id="PS51257">
    <property type="entry name" value="PROKAR_LIPOPROTEIN"/>
    <property type="match status" value="1"/>
</dbReference>
<dbReference type="GO" id="GO:0015473">
    <property type="term" value="F:fimbrial usher porin activity"/>
    <property type="evidence" value="ECO:0007669"/>
    <property type="project" value="InterPro"/>
</dbReference>
<reference evidence="1" key="1">
    <citation type="submission" date="2023-07" db="EMBL/GenBank/DDBJ databases">
        <authorList>
            <person name="Pelsma A.J. K."/>
        </authorList>
    </citation>
    <scope>NUCLEOTIDE SEQUENCE</scope>
</reference>
<dbReference type="InterPro" id="IPR000015">
    <property type="entry name" value="Fimb_usher"/>
</dbReference>
<dbReference type="Gene3D" id="2.60.40.2610">
    <property type="entry name" value="Outer membrane usher protein FimD, plug domain"/>
    <property type="match status" value="1"/>
</dbReference>
<dbReference type="GO" id="GO:0009279">
    <property type="term" value="C:cell outer membrane"/>
    <property type="evidence" value="ECO:0007669"/>
    <property type="project" value="TreeGrafter"/>
</dbReference>
<proteinExistence type="predicted"/>
<name>A0AA48M263_9ZZZZ</name>
<dbReference type="Gene3D" id="2.60.40.3110">
    <property type="match status" value="1"/>
</dbReference>
<dbReference type="InterPro" id="IPR042186">
    <property type="entry name" value="FimD_plug_dom"/>
</dbReference>
<evidence type="ECO:0008006" key="2">
    <source>
        <dbReference type="Google" id="ProtNLM"/>
    </source>
</evidence>
<dbReference type="EMBL" id="OY288114">
    <property type="protein sequence ID" value="CAJ0885168.1"/>
    <property type="molecule type" value="Genomic_DNA"/>
</dbReference>
<organism evidence="1">
    <name type="scientific">freshwater sediment metagenome</name>
    <dbReference type="NCBI Taxonomy" id="556182"/>
    <lineage>
        <taxon>unclassified sequences</taxon>
        <taxon>metagenomes</taxon>
        <taxon>ecological metagenomes</taxon>
    </lineage>
</organism>
<dbReference type="PANTHER" id="PTHR30451:SF5">
    <property type="entry name" value="SLR0019 PROTEIN"/>
    <property type="match status" value="1"/>
</dbReference>